<dbReference type="EMBL" id="JOKN01000112">
    <property type="protein sequence ID" value="KEQ55697.1"/>
    <property type="molecule type" value="Genomic_DNA"/>
</dbReference>
<gene>
    <name evidence="1" type="ORF">AAA799N04_01923</name>
</gene>
<feature type="non-terminal residue" evidence="1">
    <location>
        <position position="1"/>
    </location>
</feature>
<proteinExistence type="predicted"/>
<name>A0A081RKH4_9ARCH</name>
<comment type="caution">
    <text evidence="1">The sequence shown here is derived from an EMBL/GenBank/DDBJ whole genome shotgun (WGS) entry which is preliminary data.</text>
</comment>
<accession>A0A081RKH4</accession>
<dbReference type="Proteomes" id="UP000028059">
    <property type="component" value="Unassembled WGS sequence"/>
</dbReference>
<sequence length="87" mass="10063">MVEKNSHSKIIQQKHDYFVKNSMISDCYFYLGYVNKENFIKIKSTLSRNHDLIHVLKTAFDIEADSNVLLQQADLIQNSCNALLALE</sequence>
<organism evidence="1 2">
    <name type="scientific">Marine Group I thaumarchaeote SCGC AAA799-N04</name>
    <dbReference type="NCBI Taxonomy" id="1502293"/>
    <lineage>
        <taxon>Archaea</taxon>
        <taxon>Nitrososphaerota</taxon>
        <taxon>Marine Group I</taxon>
    </lineage>
</organism>
<keyword evidence="2" id="KW-1185">Reference proteome</keyword>
<protein>
    <submittedName>
        <fullName evidence="1">Uncharacterized protein</fullName>
    </submittedName>
</protein>
<evidence type="ECO:0000313" key="2">
    <source>
        <dbReference type="Proteomes" id="UP000028059"/>
    </source>
</evidence>
<reference evidence="1 2" key="1">
    <citation type="submission" date="2014-06" db="EMBL/GenBank/DDBJ databases">
        <authorList>
            <person name="Ngugi D.K."/>
            <person name="Blom J."/>
            <person name="Alam I."/>
            <person name="Rashid M."/>
            <person name="Ba Alawi W."/>
            <person name="Zhang G."/>
            <person name="Hikmawan T."/>
            <person name="Guan Y."/>
            <person name="Antunes A."/>
            <person name="Siam R."/>
            <person name="ElDorry H."/>
            <person name="Bajic V."/>
            <person name="Stingl U."/>
        </authorList>
    </citation>
    <scope>NUCLEOTIDE SEQUENCE [LARGE SCALE GENOMIC DNA]</scope>
    <source>
        <strain evidence="1">SCGC AAA799-N04</strain>
    </source>
</reference>
<dbReference type="AlphaFoldDB" id="A0A081RKH4"/>
<evidence type="ECO:0000313" key="1">
    <source>
        <dbReference type="EMBL" id="KEQ55697.1"/>
    </source>
</evidence>